<accession>A0A840AD82</accession>
<dbReference type="GO" id="GO:0050270">
    <property type="term" value="F:S-adenosylhomocysteine deaminase activity"/>
    <property type="evidence" value="ECO:0007669"/>
    <property type="project" value="UniProtKB-EC"/>
</dbReference>
<evidence type="ECO:0000256" key="1">
    <source>
        <dbReference type="ARBA" id="ARBA00006745"/>
    </source>
</evidence>
<evidence type="ECO:0000259" key="3">
    <source>
        <dbReference type="Pfam" id="PF01979"/>
    </source>
</evidence>
<dbReference type="Gene3D" id="3.20.20.140">
    <property type="entry name" value="Metal-dependent hydrolases"/>
    <property type="match status" value="1"/>
</dbReference>
<dbReference type="SUPFAM" id="SSF51556">
    <property type="entry name" value="Metallo-dependent hydrolases"/>
    <property type="match status" value="1"/>
</dbReference>
<dbReference type="RefSeq" id="WP_184383278.1">
    <property type="nucleotide sequence ID" value="NZ_JACIDJ010000002.1"/>
</dbReference>
<dbReference type="PANTHER" id="PTHR43794">
    <property type="entry name" value="AMINOHYDROLASE SSNA-RELATED"/>
    <property type="match status" value="1"/>
</dbReference>
<organism evidence="4 5">
    <name type="scientific">Roseococcus suduntuyensis</name>
    <dbReference type="NCBI Taxonomy" id="455361"/>
    <lineage>
        <taxon>Bacteria</taxon>
        <taxon>Pseudomonadati</taxon>
        <taxon>Pseudomonadota</taxon>
        <taxon>Alphaproteobacteria</taxon>
        <taxon>Acetobacterales</taxon>
        <taxon>Roseomonadaceae</taxon>
        <taxon>Roseococcus</taxon>
    </lineage>
</organism>
<feature type="domain" description="Amidohydrolase-related" evidence="3">
    <location>
        <begin position="61"/>
        <end position="416"/>
    </location>
</feature>
<dbReference type="PANTHER" id="PTHR43794:SF11">
    <property type="entry name" value="AMIDOHYDROLASE-RELATED DOMAIN-CONTAINING PROTEIN"/>
    <property type="match status" value="1"/>
</dbReference>
<dbReference type="EMBL" id="JACIDJ010000002">
    <property type="protein sequence ID" value="MBB3898194.1"/>
    <property type="molecule type" value="Genomic_DNA"/>
</dbReference>
<dbReference type="Gene3D" id="2.30.40.10">
    <property type="entry name" value="Urease, subunit C, domain 1"/>
    <property type="match status" value="1"/>
</dbReference>
<evidence type="ECO:0000313" key="5">
    <source>
        <dbReference type="Proteomes" id="UP000553193"/>
    </source>
</evidence>
<dbReference type="SUPFAM" id="SSF51338">
    <property type="entry name" value="Composite domain of metallo-dependent hydrolases"/>
    <property type="match status" value="2"/>
</dbReference>
<evidence type="ECO:0000256" key="2">
    <source>
        <dbReference type="ARBA" id="ARBA00022801"/>
    </source>
</evidence>
<name>A0A840AD82_9PROT</name>
<dbReference type="InterPro" id="IPR050287">
    <property type="entry name" value="MTA/SAH_deaminase"/>
</dbReference>
<dbReference type="GO" id="GO:0090614">
    <property type="term" value="F:5'-methylthioadenosine deaminase activity"/>
    <property type="evidence" value="ECO:0007669"/>
    <property type="project" value="UniProtKB-EC"/>
</dbReference>
<evidence type="ECO:0000313" key="4">
    <source>
        <dbReference type="EMBL" id="MBB3898194.1"/>
    </source>
</evidence>
<dbReference type="Pfam" id="PF01979">
    <property type="entry name" value="Amidohydro_1"/>
    <property type="match status" value="1"/>
</dbReference>
<dbReference type="AlphaFoldDB" id="A0A840AD82"/>
<comment type="caution">
    <text evidence="4">The sequence shown here is derived from an EMBL/GenBank/DDBJ whole genome shotgun (WGS) entry which is preliminary data.</text>
</comment>
<keyword evidence="2 4" id="KW-0378">Hydrolase</keyword>
<dbReference type="InterPro" id="IPR011059">
    <property type="entry name" value="Metal-dep_hydrolase_composite"/>
</dbReference>
<keyword evidence="5" id="KW-1185">Reference proteome</keyword>
<proteinExistence type="inferred from homology"/>
<sequence length="449" mass="47629">MTAEAFDLLIEGITLVPDAFAAPIEDAALGITGGRFAFVGRAADLPLGATATRRLRLAGHLVVPGLVNVHTHTILSMVRGVAEDMGFAPAYTPGVPQGHMVREDEAVALARLGALEAMLAGSTLINDTYVHTDLTLPAMADLGLRVYSCNRIHDVDFSGVSRGRWTHERGIGEQTLNQALGLAQRFHGKPDARTGVQLAAHAPDTCSTPFLRDVAQAAQRTGLRVQTHVSQSKVEVARIRERDGCTPPELLESVGLLNDRLVAAHCIHLTDSDIARIGAAGVHVAHIPKGNATGGTIAPTRRLVEAGARLTLATDNMHADMVEVLRWALCMGRVQTGAVEDGWQPEHMLHAATAGGAAAMGMEAEIGRIAPGFRADCVALDLRRPHLVPHNDPLGTMVHTGMGRDVSHVVVEGEVVVEDGRPTRCDMEEVMRAGGDAAAALWARARASI</sequence>
<reference evidence="4 5" key="1">
    <citation type="submission" date="2020-08" db="EMBL/GenBank/DDBJ databases">
        <title>Genomic Encyclopedia of Type Strains, Phase IV (KMG-IV): sequencing the most valuable type-strain genomes for metagenomic binning, comparative biology and taxonomic classification.</title>
        <authorList>
            <person name="Goeker M."/>
        </authorList>
    </citation>
    <scope>NUCLEOTIDE SEQUENCE [LARGE SCALE GENOMIC DNA]</scope>
    <source>
        <strain evidence="4 5">DSM 19979</strain>
    </source>
</reference>
<dbReference type="Proteomes" id="UP000553193">
    <property type="component" value="Unassembled WGS sequence"/>
</dbReference>
<protein>
    <submittedName>
        <fullName evidence="4">5-methylthioadenosine/S-adenosylhomocysteine deaminase</fullName>
        <ecNumber evidence="4">3.5.4.28</ecNumber>
        <ecNumber evidence="4">3.5.4.31</ecNumber>
    </submittedName>
</protein>
<comment type="similarity">
    <text evidence="1">Belongs to the metallo-dependent hydrolases superfamily. ATZ/TRZ family.</text>
</comment>
<dbReference type="InterPro" id="IPR006680">
    <property type="entry name" value="Amidohydro-rel"/>
</dbReference>
<dbReference type="EC" id="3.5.4.28" evidence="4"/>
<dbReference type="EC" id="3.5.4.31" evidence="4"/>
<dbReference type="InterPro" id="IPR032466">
    <property type="entry name" value="Metal_Hydrolase"/>
</dbReference>
<gene>
    <name evidence="4" type="ORF">GGQ83_001631</name>
</gene>